<accession>A0A1C3L0D1</accession>
<evidence type="ECO:0000313" key="10">
    <source>
        <dbReference type="Proteomes" id="UP000219799"/>
    </source>
</evidence>
<dbReference type="PANTHER" id="PTHR43731:SF14">
    <property type="entry name" value="PRESENILIN-ASSOCIATED RHOMBOID-LIKE PROTEIN, MITOCHONDRIAL"/>
    <property type="match status" value="1"/>
</dbReference>
<evidence type="ECO:0000256" key="7">
    <source>
        <dbReference type="SAM" id="Phobius"/>
    </source>
</evidence>
<keyword evidence="4 9" id="KW-0378">Hydrolase</keyword>
<dbReference type="GO" id="GO:0004252">
    <property type="term" value="F:serine-type endopeptidase activity"/>
    <property type="evidence" value="ECO:0007669"/>
    <property type="project" value="InterPro"/>
</dbReference>
<feature type="transmembrane region" description="Helical" evidence="7">
    <location>
        <begin position="246"/>
        <end position="264"/>
    </location>
</feature>
<evidence type="ECO:0000256" key="1">
    <source>
        <dbReference type="ARBA" id="ARBA00004141"/>
    </source>
</evidence>
<dbReference type="SUPFAM" id="SSF144091">
    <property type="entry name" value="Rhomboid-like"/>
    <property type="match status" value="2"/>
</dbReference>
<proteinExistence type="inferred from homology"/>
<keyword evidence="3 7" id="KW-0812">Transmembrane</keyword>
<comment type="subcellular location">
    <subcellularLocation>
        <location evidence="1">Membrane</location>
        <topology evidence="1">Multi-pass membrane protein</topology>
    </subcellularLocation>
</comment>
<name>A0A1C3L0D1_PLAMA</name>
<feature type="transmembrane region" description="Helical" evidence="7">
    <location>
        <begin position="381"/>
        <end position="398"/>
    </location>
</feature>
<dbReference type="PANTHER" id="PTHR43731">
    <property type="entry name" value="RHOMBOID PROTEASE"/>
    <property type="match status" value="1"/>
</dbReference>
<evidence type="ECO:0000259" key="8">
    <source>
        <dbReference type="Pfam" id="PF01694"/>
    </source>
</evidence>
<organism evidence="9 10">
    <name type="scientific">Plasmodium malariae</name>
    <dbReference type="NCBI Taxonomy" id="5858"/>
    <lineage>
        <taxon>Eukaryota</taxon>
        <taxon>Sar</taxon>
        <taxon>Alveolata</taxon>
        <taxon>Apicomplexa</taxon>
        <taxon>Aconoidasida</taxon>
        <taxon>Haemosporida</taxon>
        <taxon>Plasmodiidae</taxon>
        <taxon>Plasmodium</taxon>
        <taxon>Plasmodium (Plasmodium)</taxon>
    </lineage>
</organism>
<dbReference type="InterPro" id="IPR022764">
    <property type="entry name" value="Peptidase_S54_rhomboid_dom"/>
</dbReference>
<reference evidence="9 10" key="1">
    <citation type="submission" date="2016-06" db="EMBL/GenBank/DDBJ databases">
        <authorList>
            <consortium name="Pathogen Informatics"/>
        </authorList>
    </citation>
    <scope>NUCLEOTIDE SEQUENCE [LARGE SCALE GENOMIC DNA]</scope>
    <source>
        <strain evidence="9">PmlGA01</strain>
    </source>
</reference>
<dbReference type="VEuPathDB" id="PlasmoDB:PmUG01_12019700"/>
<feature type="transmembrane region" description="Helical" evidence="7">
    <location>
        <begin position="440"/>
        <end position="459"/>
    </location>
</feature>
<dbReference type="Pfam" id="PF01694">
    <property type="entry name" value="Rhomboid"/>
    <property type="match status" value="1"/>
</dbReference>
<evidence type="ECO:0000256" key="4">
    <source>
        <dbReference type="ARBA" id="ARBA00022801"/>
    </source>
</evidence>
<keyword evidence="5 7" id="KW-1133">Transmembrane helix</keyword>
<dbReference type="GO" id="GO:0006508">
    <property type="term" value="P:proteolysis"/>
    <property type="evidence" value="ECO:0007669"/>
    <property type="project" value="UniProtKB-KW"/>
</dbReference>
<evidence type="ECO:0000256" key="5">
    <source>
        <dbReference type="ARBA" id="ARBA00022989"/>
    </source>
</evidence>
<evidence type="ECO:0000256" key="3">
    <source>
        <dbReference type="ARBA" id="ARBA00022692"/>
    </source>
</evidence>
<feature type="transmembrane region" description="Helical" evidence="7">
    <location>
        <begin position="61"/>
        <end position="81"/>
    </location>
</feature>
<dbReference type="EC" id="3.4.21.105" evidence="9"/>
<dbReference type="Gene3D" id="1.20.1540.10">
    <property type="entry name" value="Rhomboid-like"/>
    <property type="match status" value="1"/>
</dbReference>
<evidence type="ECO:0000256" key="6">
    <source>
        <dbReference type="ARBA" id="ARBA00023136"/>
    </source>
</evidence>
<evidence type="ECO:0000313" key="9">
    <source>
        <dbReference type="EMBL" id="SBT79974.1"/>
    </source>
</evidence>
<dbReference type="GO" id="GO:0016020">
    <property type="term" value="C:membrane"/>
    <property type="evidence" value="ECO:0007669"/>
    <property type="project" value="UniProtKB-SubCell"/>
</dbReference>
<dbReference type="InterPro" id="IPR050925">
    <property type="entry name" value="Rhomboid_protease_S54"/>
</dbReference>
<feature type="transmembrane region" description="Helical" evidence="7">
    <location>
        <begin position="357"/>
        <end position="375"/>
    </location>
</feature>
<protein>
    <submittedName>
        <fullName evidence="9">Rhomboid protease ROM6, putative</fullName>
        <ecNumber evidence="9">3.4.21.105</ecNumber>
    </submittedName>
</protein>
<keyword evidence="9" id="KW-0645">Protease</keyword>
<comment type="similarity">
    <text evidence="2">Belongs to the peptidase S54 family.</text>
</comment>
<dbReference type="EMBL" id="LT594500">
    <property type="protein sequence ID" value="SBT79974.1"/>
    <property type="molecule type" value="Genomic_DNA"/>
</dbReference>
<gene>
    <name evidence="9" type="primary">ROM6</name>
    <name evidence="9" type="ORF">PMLGA01_120013200</name>
</gene>
<dbReference type="InterPro" id="IPR035952">
    <property type="entry name" value="Rhomboid-like_sf"/>
</dbReference>
<feature type="transmembrane region" description="Helical" evidence="7">
    <location>
        <begin position="410"/>
        <end position="434"/>
    </location>
</feature>
<dbReference type="Proteomes" id="UP000219799">
    <property type="component" value="Chromosome 12"/>
</dbReference>
<sequence length="547" mass="64839">MLNSYRYFRTSYCHKRNILLFLNRKRTFHEYTRRQRIYKNNAAMRKDRINKQTNIQLREKLKLIIFSSVYFFTCDYIYHLFILNDSKKEKVENKKKCSSNNFIGGDDSSTLLDYVKRLNIFAKPEKVEKEYLQDEKGKGKISSGNKNALKYEHKNELSPVEKNEIKMCNICEDNCSYEIKINRINSLDYKNQKDEMKESNSGKETLTKKKQTFGYDYSGGGNKNTLTGQENNIKDIIANNFYRNDIFNGCNLFLFVNGVVFLSWRLSEIARNKKFFHFMCRHFICSYENIKKKYYHTIFTASISHITVPHFLFNMWAFHTITNTLLCPEIKENKKNYYIFFNYKSNVLEKKINDKDIINVCLLSAIISTIPYILLHKRNQILGASGSIMGLIYLLSTVKPNEIFVSIFPLPYLKMTALQLCHMSILTNFLFLFFKRNNFGIAWSAHLFGMLGGVIYNLYQRKTKNNFNYYPFIHLSIKNGYIDYLNSYLDLVDMLTCLQLQTKLFFSLDPRAMQNIKKKMYSIKMKQSQRRLKFHMLKVKNLEAMSR</sequence>
<dbReference type="AlphaFoldDB" id="A0A1C3L0D1"/>
<keyword evidence="6 7" id="KW-0472">Membrane</keyword>
<evidence type="ECO:0000256" key="2">
    <source>
        <dbReference type="ARBA" id="ARBA00009045"/>
    </source>
</evidence>
<feature type="domain" description="Peptidase S54 rhomboid" evidence="8">
    <location>
        <begin position="341"/>
        <end position="459"/>
    </location>
</feature>